<feature type="domain" description="RIN4 pathogenic type III effector avirulence factor Avr cleavage site" evidence="2">
    <location>
        <begin position="190"/>
        <end position="223"/>
    </location>
</feature>
<evidence type="ECO:0000259" key="2">
    <source>
        <dbReference type="Pfam" id="PF05627"/>
    </source>
</evidence>
<dbReference type="EMBL" id="JACMSC010000014">
    <property type="protein sequence ID" value="KAG6491095.1"/>
    <property type="molecule type" value="Genomic_DNA"/>
</dbReference>
<dbReference type="PANTHER" id="PTHR33159">
    <property type="entry name" value="RPM1-INTERACTING PROTEIN 4 (RIN4) FAMILY PROTEIN"/>
    <property type="match status" value="1"/>
</dbReference>
<proteinExistence type="predicted"/>
<name>A0A8J5FM15_ZINOF</name>
<organism evidence="3 4">
    <name type="scientific">Zingiber officinale</name>
    <name type="common">Ginger</name>
    <name type="synonym">Amomum zingiber</name>
    <dbReference type="NCBI Taxonomy" id="94328"/>
    <lineage>
        <taxon>Eukaryota</taxon>
        <taxon>Viridiplantae</taxon>
        <taxon>Streptophyta</taxon>
        <taxon>Embryophyta</taxon>
        <taxon>Tracheophyta</taxon>
        <taxon>Spermatophyta</taxon>
        <taxon>Magnoliopsida</taxon>
        <taxon>Liliopsida</taxon>
        <taxon>Zingiberales</taxon>
        <taxon>Zingiberaceae</taxon>
        <taxon>Zingiber</taxon>
    </lineage>
</organism>
<evidence type="ECO:0000256" key="1">
    <source>
        <dbReference type="SAM" id="MobiDB-lite"/>
    </source>
</evidence>
<dbReference type="Proteomes" id="UP000734854">
    <property type="component" value="Unassembled WGS sequence"/>
</dbReference>
<comment type="caution">
    <text evidence="3">The sequence shown here is derived from an EMBL/GenBank/DDBJ whole genome shotgun (WGS) entry which is preliminary data.</text>
</comment>
<feature type="region of interest" description="Disordered" evidence="1">
    <location>
        <begin position="1"/>
        <end position="31"/>
    </location>
</feature>
<dbReference type="InterPro" id="IPR040387">
    <property type="entry name" value="RIN4/NOI4"/>
</dbReference>
<evidence type="ECO:0000313" key="3">
    <source>
        <dbReference type="EMBL" id="KAG6491095.1"/>
    </source>
</evidence>
<dbReference type="AlphaFoldDB" id="A0A8J5FM15"/>
<protein>
    <recommendedName>
        <fullName evidence="2">RIN4 pathogenic type III effector avirulence factor Avr cleavage site domain-containing protein</fullName>
    </recommendedName>
</protein>
<keyword evidence="4" id="KW-1185">Reference proteome</keyword>
<feature type="compositionally biased region" description="Polar residues" evidence="1">
    <location>
        <begin position="225"/>
        <end position="234"/>
    </location>
</feature>
<evidence type="ECO:0000313" key="4">
    <source>
        <dbReference type="Proteomes" id="UP000734854"/>
    </source>
</evidence>
<accession>A0A8J5FM15</accession>
<dbReference type="PANTHER" id="PTHR33159:SF83">
    <property type="entry name" value="RIN4 PATHOGENIC TYPE III EFFECTOR AVIRULENCE FACTOR AVR CLEAVAGE SITE DOMAIN-CONTAINING PROTEIN"/>
    <property type="match status" value="1"/>
</dbReference>
<dbReference type="Pfam" id="PF05627">
    <property type="entry name" value="AvrRpt-cleavage"/>
    <property type="match status" value="1"/>
</dbReference>
<feature type="region of interest" description="Disordered" evidence="1">
    <location>
        <begin position="221"/>
        <end position="244"/>
    </location>
</feature>
<gene>
    <name evidence="3" type="ORF">ZIOFF_052427</name>
</gene>
<sequence>MSRRERLTGRGVRSRRGHAAAPESKPDEPAKKLANCGSGVCSGIYRQGTGVTGRRKWNAELGFLCNPRLASSVMTNPVRKLTLTNKSAGLYCGSNSLVTLVCNSVLCNVLEQLINLPPVFMVTQHCGRMLYQSSLEQRGGLFLGRFVGEGSRRHDSEGRAIMVGICFVPLTIGIGGTRCGLNFLYHNQDKGQPLPKFGEWDVNNPASAEGFTVIFNKARDEKKTGSNSGATPTRNDGGDLQHDDAYQYQPKSRKWLCCG</sequence>
<dbReference type="InterPro" id="IPR008700">
    <property type="entry name" value="TypeIII_avirulence_cleave"/>
</dbReference>
<reference evidence="3 4" key="1">
    <citation type="submission" date="2020-08" db="EMBL/GenBank/DDBJ databases">
        <title>Plant Genome Project.</title>
        <authorList>
            <person name="Zhang R.-G."/>
        </authorList>
    </citation>
    <scope>NUCLEOTIDE SEQUENCE [LARGE SCALE GENOMIC DNA]</scope>
    <source>
        <tissue evidence="3">Rhizome</tissue>
    </source>
</reference>